<feature type="signal peptide" evidence="1">
    <location>
        <begin position="1"/>
        <end position="21"/>
    </location>
</feature>
<comment type="caution">
    <text evidence="2">The sequence shown here is derived from an EMBL/GenBank/DDBJ whole genome shotgun (WGS) entry which is preliminary data.</text>
</comment>
<organism evidence="2 3">
    <name type="scientific">Coprinellus micaceus</name>
    <name type="common">Glistening ink-cap mushroom</name>
    <name type="synonym">Coprinus micaceus</name>
    <dbReference type="NCBI Taxonomy" id="71717"/>
    <lineage>
        <taxon>Eukaryota</taxon>
        <taxon>Fungi</taxon>
        <taxon>Dikarya</taxon>
        <taxon>Basidiomycota</taxon>
        <taxon>Agaricomycotina</taxon>
        <taxon>Agaricomycetes</taxon>
        <taxon>Agaricomycetidae</taxon>
        <taxon>Agaricales</taxon>
        <taxon>Agaricineae</taxon>
        <taxon>Psathyrellaceae</taxon>
        <taxon>Coprinellus</taxon>
    </lineage>
</organism>
<evidence type="ECO:0000313" key="2">
    <source>
        <dbReference type="EMBL" id="TEB31368.1"/>
    </source>
</evidence>
<sequence length="106" mass="11580">MFVFKFSFLLTILAFFMTVTALPVAFGGSQAGAPGSLLGRTYVQRNAAVDIPLAAREDSTPLPAIPREPAADTESFRPVKRSVRFQRRVSTLNRRGVVADMLGTQH</sequence>
<reference evidence="2 3" key="1">
    <citation type="journal article" date="2019" name="Nat. Ecol. Evol.">
        <title>Megaphylogeny resolves global patterns of mushroom evolution.</title>
        <authorList>
            <person name="Varga T."/>
            <person name="Krizsan K."/>
            <person name="Foldi C."/>
            <person name="Dima B."/>
            <person name="Sanchez-Garcia M."/>
            <person name="Sanchez-Ramirez S."/>
            <person name="Szollosi G.J."/>
            <person name="Szarkandi J.G."/>
            <person name="Papp V."/>
            <person name="Albert L."/>
            <person name="Andreopoulos W."/>
            <person name="Angelini C."/>
            <person name="Antonin V."/>
            <person name="Barry K.W."/>
            <person name="Bougher N.L."/>
            <person name="Buchanan P."/>
            <person name="Buyck B."/>
            <person name="Bense V."/>
            <person name="Catcheside P."/>
            <person name="Chovatia M."/>
            <person name="Cooper J."/>
            <person name="Damon W."/>
            <person name="Desjardin D."/>
            <person name="Finy P."/>
            <person name="Geml J."/>
            <person name="Haridas S."/>
            <person name="Hughes K."/>
            <person name="Justo A."/>
            <person name="Karasinski D."/>
            <person name="Kautmanova I."/>
            <person name="Kiss B."/>
            <person name="Kocsube S."/>
            <person name="Kotiranta H."/>
            <person name="LaButti K.M."/>
            <person name="Lechner B.E."/>
            <person name="Liimatainen K."/>
            <person name="Lipzen A."/>
            <person name="Lukacs Z."/>
            <person name="Mihaltcheva S."/>
            <person name="Morgado L.N."/>
            <person name="Niskanen T."/>
            <person name="Noordeloos M.E."/>
            <person name="Ohm R.A."/>
            <person name="Ortiz-Santana B."/>
            <person name="Ovrebo C."/>
            <person name="Racz N."/>
            <person name="Riley R."/>
            <person name="Savchenko A."/>
            <person name="Shiryaev A."/>
            <person name="Soop K."/>
            <person name="Spirin V."/>
            <person name="Szebenyi C."/>
            <person name="Tomsovsky M."/>
            <person name="Tulloss R.E."/>
            <person name="Uehling J."/>
            <person name="Grigoriev I.V."/>
            <person name="Vagvolgyi C."/>
            <person name="Papp T."/>
            <person name="Martin F.M."/>
            <person name="Miettinen O."/>
            <person name="Hibbett D.S."/>
            <person name="Nagy L.G."/>
        </authorList>
    </citation>
    <scope>NUCLEOTIDE SEQUENCE [LARGE SCALE GENOMIC DNA]</scope>
    <source>
        <strain evidence="2 3">FP101781</strain>
    </source>
</reference>
<gene>
    <name evidence="2" type="ORF">FA13DRAFT_1732808</name>
</gene>
<dbReference type="Proteomes" id="UP000298030">
    <property type="component" value="Unassembled WGS sequence"/>
</dbReference>
<dbReference type="AlphaFoldDB" id="A0A4Y7TBR2"/>
<name>A0A4Y7TBR2_COPMI</name>
<proteinExistence type="predicted"/>
<keyword evidence="1" id="KW-0732">Signal</keyword>
<dbReference type="EMBL" id="QPFP01000019">
    <property type="protein sequence ID" value="TEB31368.1"/>
    <property type="molecule type" value="Genomic_DNA"/>
</dbReference>
<accession>A0A4Y7TBR2</accession>
<dbReference type="OrthoDB" id="2879896at2759"/>
<evidence type="ECO:0000313" key="3">
    <source>
        <dbReference type="Proteomes" id="UP000298030"/>
    </source>
</evidence>
<evidence type="ECO:0000256" key="1">
    <source>
        <dbReference type="SAM" id="SignalP"/>
    </source>
</evidence>
<keyword evidence="3" id="KW-1185">Reference proteome</keyword>
<feature type="chain" id="PRO_5021264843" evidence="1">
    <location>
        <begin position="22"/>
        <end position="106"/>
    </location>
</feature>
<protein>
    <submittedName>
        <fullName evidence="2">Uncharacterized protein</fullName>
    </submittedName>
</protein>